<keyword evidence="14" id="KW-1185">Reference proteome</keyword>
<dbReference type="GO" id="GO:0006897">
    <property type="term" value="P:endocytosis"/>
    <property type="evidence" value="ECO:0007669"/>
    <property type="project" value="UniProtKB-KW"/>
</dbReference>
<dbReference type="Gene3D" id="2.170.300.10">
    <property type="entry name" value="Tie2 ligand-binding domain superfamily"/>
    <property type="match status" value="3"/>
</dbReference>
<evidence type="ECO:0000256" key="8">
    <source>
        <dbReference type="ARBA" id="ARBA00023157"/>
    </source>
</evidence>
<dbReference type="PROSITE" id="PS00010">
    <property type="entry name" value="ASX_HYDROXYL"/>
    <property type="match status" value="1"/>
</dbReference>
<feature type="domain" description="EGF-like" evidence="13">
    <location>
        <begin position="8"/>
        <end position="48"/>
    </location>
</feature>
<dbReference type="PROSITE" id="PS01186">
    <property type="entry name" value="EGF_2"/>
    <property type="match status" value="3"/>
</dbReference>
<evidence type="ECO:0000256" key="5">
    <source>
        <dbReference type="ARBA" id="ARBA00022737"/>
    </source>
</evidence>
<organism evidence="14 15">
    <name type="scientific">Heterorhabditis bacteriophora</name>
    <name type="common">Entomopathogenic nematode worm</name>
    <dbReference type="NCBI Taxonomy" id="37862"/>
    <lineage>
        <taxon>Eukaryota</taxon>
        <taxon>Metazoa</taxon>
        <taxon>Ecdysozoa</taxon>
        <taxon>Nematoda</taxon>
        <taxon>Chromadorea</taxon>
        <taxon>Rhabditida</taxon>
        <taxon>Rhabditina</taxon>
        <taxon>Rhabditomorpha</taxon>
        <taxon>Strongyloidea</taxon>
        <taxon>Heterorhabditidae</taxon>
        <taxon>Heterorhabditis</taxon>
    </lineage>
</organism>
<dbReference type="PROSITE" id="PS50026">
    <property type="entry name" value="EGF_3"/>
    <property type="match status" value="2"/>
</dbReference>
<keyword evidence="4 12" id="KW-0812">Transmembrane</keyword>
<dbReference type="PROSITE" id="PS01187">
    <property type="entry name" value="EGF_CA"/>
    <property type="match status" value="1"/>
</dbReference>
<evidence type="ECO:0000256" key="7">
    <source>
        <dbReference type="ARBA" id="ARBA00023136"/>
    </source>
</evidence>
<dbReference type="FunFam" id="2.10.25.10:FF:000009">
    <property type="entry name" value="Low-density lipoprotein receptor isoform 1"/>
    <property type="match status" value="1"/>
</dbReference>
<evidence type="ECO:0000259" key="13">
    <source>
        <dbReference type="PROSITE" id="PS50026"/>
    </source>
</evidence>
<dbReference type="SUPFAM" id="SSF57184">
    <property type="entry name" value="Growth factor receptor domain"/>
    <property type="match status" value="1"/>
</dbReference>
<evidence type="ECO:0000256" key="2">
    <source>
        <dbReference type="ARBA" id="ARBA00022536"/>
    </source>
</evidence>
<dbReference type="WBParaSite" id="Hba_20895">
    <property type="protein sequence ID" value="Hba_20895"/>
    <property type="gene ID" value="Hba_20895"/>
</dbReference>
<dbReference type="SUPFAM" id="SSF57196">
    <property type="entry name" value="EGF/Laminin"/>
    <property type="match status" value="1"/>
</dbReference>
<keyword evidence="5" id="KW-0677">Repeat</keyword>
<evidence type="ECO:0000256" key="12">
    <source>
        <dbReference type="SAM" id="Phobius"/>
    </source>
</evidence>
<dbReference type="InterPro" id="IPR052108">
    <property type="entry name" value="MEGF/SIB"/>
</dbReference>
<dbReference type="Proteomes" id="UP000095283">
    <property type="component" value="Unplaced"/>
</dbReference>
<dbReference type="Pfam" id="PF00053">
    <property type="entry name" value="EGF_laminin"/>
    <property type="match status" value="2"/>
</dbReference>
<evidence type="ECO:0000256" key="3">
    <source>
        <dbReference type="ARBA" id="ARBA00022583"/>
    </source>
</evidence>
<dbReference type="Gene3D" id="2.10.25.10">
    <property type="entry name" value="Laminin"/>
    <property type="match status" value="3"/>
</dbReference>
<protein>
    <submittedName>
        <fullName evidence="15">Multiple epidermal growth factor-like domains 6</fullName>
    </submittedName>
</protein>
<name>A0A1I7XSU4_HETBA</name>
<dbReference type="InterPro" id="IPR002049">
    <property type="entry name" value="LE_dom"/>
</dbReference>
<dbReference type="PANTHER" id="PTHR24035">
    <property type="entry name" value="MULTIPLE EPIDERMAL GROWTH FACTOR-LIKE DOMAINS PROTEIN"/>
    <property type="match status" value="1"/>
</dbReference>
<evidence type="ECO:0000256" key="9">
    <source>
        <dbReference type="ARBA" id="ARBA00023170"/>
    </source>
</evidence>
<dbReference type="FunFam" id="2.10.25.10:FF:000240">
    <property type="entry name" value="Vitamin K-dependent protein S"/>
    <property type="match status" value="1"/>
</dbReference>
<feature type="domain" description="EGF-like" evidence="13">
    <location>
        <begin position="626"/>
        <end position="656"/>
    </location>
</feature>
<dbReference type="InterPro" id="IPR000152">
    <property type="entry name" value="EGF-type_Asp/Asn_hydroxyl_site"/>
</dbReference>
<comment type="subcellular location">
    <subcellularLocation>
        <location evidence="1">Membrane</location>
        <topology evidence="1">Single-pass type I membrane protein</topology>
    </subcellularLocation>
</comment>
<evidence type="ECO:0000256" key="1">
    <source>
        <dbReference type="ARBA" id="ARBA00004479"/>
    </source>
</evidence>
<dbReference type="SMART" id="SM00180">
    <property type="entry name" value="EGF_Lam"/>
    <property type="match status" value="5"/>
</dbReference>
<feature type="disulfide bond" evidence="11">
    <location>
        <begin position="646"/>
        <end position="655"/>
    </location>
</feature>
<evidence type="ECO:0000313" key="15">
    <source>
        <dbReference type="WBParaSite" id="Hba_20895"/>
    </source>
</evidence>
<evidence type="ECO:0000256" key="4">
    <source>
        <dbReference type="ARBA" id="ARBA00022692"/>
    </source>
</evidence>
<dbReference type="PRINTS" id="PR00011">
    <property type="entry name" value="EGFLAMININ"/>
</dbReference>
<dbReference type="PANTHER" id="PTHR24035:SF141">
    <property type="entry name" value="MULTIPLE EPIDERMAL GROWTH FACTOR-LIKE DOMAINS PROTEIN 6"/>
    <property type="match status" value="1"/>
</dbReference>
<accession>A0A1I7XSU4</accession>
<dbReference type="InterPro" id="IPR000742">
    <property type="entry name" value="EGF"/>
</dbReference>
<keyword evidence="3" id="KW-0254">Endocytosis</keyword>
<dbReference type="GO" id="GO:0016020">
    <property type="term" value="C:membrane"/>
    <property type="evidence" value="ECO:0007669"/>
    <property type="project" value="UniProtKB-SubCell"/>
</dbReference>
<evidence type="ECO:0000256" key="6">
    <source>
        <dbReference type="ARBA" id="ARBA00022989"/>
    </source>
</evidence>
<dbReference type="CDD" id="cd00055">
    <property type="entry name" value="EGF_Lam"/>
    <property type="match status" value="1"/>
</dbReference>
<dbReference type="Pfam" id="PF14670">
    <property type="entry name" value="FXa_inhibition"/>
    <property type="match status" value="3"/>
</dbReference>
<dbReference type="PROSITE" id="PS00022">
    <property type="entry name" value="EGF_1"/>
    <property type="match status" value="1"/>
</dbReference>
<evidence type="ECO:0000256" key="10">
    <source>
        <dbReference type="ARBA" id="ARBA00023180"/>
    </source>
</evidence>
<keyword evidence="9" id="KW-0675">Receptor</keyword>
<reference evidence="15" key="1">
    <citation type="submission" date="2016-11" db="UniProtKB">
        <authorList>
            <consortium name="WormBaseParasite"/>
        </authorList>
    </citation>
    <scope>IDENTIFICATION</scope>
</reference>
<dbReference type="GO" id="GO:0005509">
    <property type="term" value="F:calcium ion binding"/>
    <property type="evidence" value="ECO:0007669"/>
    <property type="project" value="InterPro"/>
</dbReference>
<keyword evidence="2 11" id="KW-0245">EGF-like domain</keyword>
<feature type="transmembrane region" description="Helical" evidence="12">
    <location>
        <begin position="591"/>
        <end position="615"/>
    </location>
</feature>
<dbReference type="SMART" id="SM00181">
    <property type="entry name" value="EGF"/>
    <property type="match status" value="8"/>
</dbReference>
<keyword evidence="8 11" id="KW-1015">Disulfide bond</keyword>
<proteinExistence type="predicted"/>
<dbReference type="InterPro" id="IPR001881">
    <property type="entry name" value="EGF-like_Ca-bd_dom"/>
</dbReference>
<evidence type="ECO:0000313" key="14">
    <source>
        <dbReference type="Proteomes" id="UP000095283"/>
    </source>
</evidence>
<sequence>MVLRVFININECSLDNGGCSQLCVNLPGSYECQCKQGYVMTYDKKTCEDINECVANNGGCQHLCTNTAGHYDCSCEDGYKIADDAHTCHDINECLVNNGGCSQLCRNEEGGLRCDCFSGYSLGKDGKICIDVLSHRKQLDSIDLDENSIDNLIDSLENYAGDAARRPSVYGFALNRLRKALCSPSGSACECPAGFTGPICEDMCPDGTWGAGCKQDCGCEGKACDPVTGSCRCSSEDECPQGPCPSGYYGPMCELKCRMLCPDGRCDPVFGYCNCEEGYYGQKCDKPCPMFAFGKNCRHSCKCSRENSEGCDVKSGKCICRPGFYGPFCKRRCPLGFYGPSCAKKCQCPQGVRCDAATGDCTKKCPPGFIGDSCDQVVLVTSLFSTCVVIYGVVEGIVGVEDRVAVCHHVTGTCSCLPGLTGVMCDTRLVDIKTIDFKYLRTKLSYFNKPPFCCCLQSVFFFTYIQFVLLVGTELIACDYVTAKTEPSVVQWMESANAGMDGLEINVKKPVNKDSLGRTVHTSVTVLLECTATLQMENVFVLQDEEDPSVIKNAKLVTLELVVEDFVFVQMEGGEEKNVIGHVLMEDMERVAMPSVIAATVVRTFLSYFLIIIFLQHFCRWGSGCKNTCQCVNGATCDRLTGFCDCPAGFMGKNCEAR</sequence>
<keyword evidence="10" id="KW-0325">Glycoprotein</keyword>
<dbReference type="SMART" id="SM00179">
    <property type="entry name" value="EGF_CA"/>
    <property type="match status" value="3"/>
</dbReference>
<comment type="caution">
    <text evidence="11">Lacks conserved residue(s) required for the propagation of feature annotation.</text>
</comment>
<keyword evidence="7 12" id="KW-0472">Membrane</keyword>
<evidence type="ECO:0000256" key="11">
    <source>
        <dbReference type="PROSITE-ProRule" id="PRU00076"/>
    </source>
</evidence>
<dbReference type="InterPro" id="IPR018097">
    <property type="entry name" value="EGF_Ca-bd_CS"/>
</dbReference>
<dbReference type="AlphaFoldDB" id="A0A1I7XSU4"/>
<keyword evidence="6 12" id="KW-1133">Transmembrane helix</keyword>
<dbReference type="InterPro" id="IPR009030">
    <property type="entry name" value="Growth_fac_rcpt_cys_sf"/>
</dbReference>